<feature type="domain" description="Prephenate dehydratase" evidence="8">
    <location>
        <begin position="4"/>
        <end position="186"/>
    </location>
</feature>
<evidence type="ECO:0000256" key="1">
    <source>
        <dbReference type="ARBA" id="ARBA00004741"/>
    </source>
</evidence>
<evidence type="ECO:0000256" key="3">
    <source>
        <dbReference type="ARBA" id="ARBA00022605"/>
    </source>
</evidence>
<dbReference type="EC" id="4.2.1.51" evidence="2"/>
<evidence type="ECO:0000313" key="10">
    <source>
        <dbReference type="Proteomes" id="UP000029096"/>
    </source>
</evidence>
<name>A0A086ZG95_9BIFI</name>
<organism evidence="9 10">
    <name type="scientific">Bifidobacterium bohemicum DSM 22767</name>
    <dbReference type="NCBI Taxonomy" id="1437606"/>
    <lineage>
        <taxon>Bacteria</taxon>
        <taxon>Bacillati</taxon>
        <taxon>Actinomycetota</taxon>
        <taxon>Actinomycetes</taxon>
        <taxon>Bifidobacteriales</taxon>
        <taxon>Bifidobacteriaceae</taxon>
        <taxon>Bifidobacterium</taxon>
    </lineage>
</organism>
<evidence type="ECO:0000256" key="5">
    <source>
        <dbReference type="ARBA" id="ARBA00023222"/>
    </source>
</evidence>
<dbReference type="Pfam" id="PF00800">
    <property type="entry name" value="PDT"/>
    <property type="match status" value="1"/>
</dbReference>
<keyword evidence="4" id="KW-0057">Aromatic amino acid biosynthesis</keyword>
<dbReference type="CDD" id="cd13632">
    <property type="entry name" value="PBP2_Aa-PDT_like"/>
    <property type="match status" value="1"/>
</dbReference>
<evidence type="ECO:0000256" key="6">
    <source>
        <dbReference type="ARBA" id="ARBA00023239"/>
    </source>
</evidence>
<comment type="caution">
    <text evidence="9">The sequence shown here is derived from an EMBL/GenBank/DDBJ whole genome shotgun (WGS) entry which is preliminary data.</text>
</comment>
<evidence type="ECO:0000256" key="7">
    <source>
        <dbReference type="ARBA" id="ARBA00047848"/>
    </source>
</evidence>
<comment type="pathway">
    <text evidence="1">Amino-acid biosynthesis; L-phenylalanine biosynthesis; phenylpyruvate from prephenate: step 1/1.</text>
</comment>
<dbReference type="SUPFAM" id="SSF53850">
    <property type="entry name" value="Periplasmic binding protein-like II"/>
    <property type="match status" value="1"/>
</dbReference>
<reference evidence="9 10" key="1">
    <citation type="submission" date="2014-03" db="EMBL/GenBank/DDBJ databases">
        <title>Genomics of Bifidobacteria.</title>
        <authorList>
            <person name="Ventura M."/>
            <person name="Milani C."/>
            <person name="Lugli G.A."/>
        </authorList>
    </citation>
    <scope>NUCLEOTIDE SEQUENCE [LARGE SCALE GENOMIC DNA]</scope>
    <source>
        <strain evidence="9 10">DSM 22767</strain>
    </source>
</reference>
<dbReference type="Gene3D" id="3.30.70.260">
    <property type="match status" value="1"/>
</dbReference>
<evidence type="ECO:0000256" key="4">
    <source>
        <dbReference type="ARBA" id="ARBA00023141"/>
    </source>
</evidence>
<dbReference type="InterPro" id="IPR045865">
    <property type="entry name" value="ACT-like_dom_sf"/>
</dbReference>
<dbReference type="Proteomes" id="UP000029096">
    <property type="component" value="Unassembled WGS sequence"/>
</dbReference>
<comment type="catalytic activity">
    <reaction evidence="7">
        <text>prephenate + H(+) = 3-phenylpyruvate + CO2 + H2O</text>
        <dbReference type="Rhea" id="RHEA:21648"/>
        <dbReference type="ChEBI" id="CHEBI:15377"/>
        <dbReference type="ChEBI" id="CHEBI:15378"/>
        <dbReference type="ChEBI" id="CHEBI:16526"/>
        <dbReference type="ChEBI" id="CHEBI:18005"/>
        <dbReference type="ChEBI" id="CHEBI:29934"/>
        <dbReference type="EC" id="4.2.1.51"/>
    </reaction>
</comment>
<sequence>MTKMLYYLGPSGSFTHQAALKFAVDIANSGVASVAGHLEPEPCESVPDIMEHVEAGEGWGVIAWENNVEGPVIPNLDALIDAHNVAGFARVSETVAFDAFVVPGVDAPPTRIVAHPHGLAQCQGFARRMGLKAVPASSNAAACKNLRPGQVALGPSICGSLYGLQTLEGGVQDYEGAHTDFLVVAPRDEVSGKIARALALGAQDEDGGICGGCPVVCDDASEPSIGDRADCREFETIFAVVPLSTGPGVMSRLLDRMRDEGLNMTSLMSRPIKGHDGTYSFIITLDAAPWEANFHALLDRIVARGDWVKTLAVYERGARPNPPVDTWMLPKDGICTKRDMHGNGVEVGGQEQANDRDETMVKRGPNANAMQFRHDGIHHAATATMNMAQLMERELLWSIQ</sequence>
<dbReference type="RefSeq" id="WP_074428529.1">
    <property type="nucleotide sequence ID" value="NZ_JDUS01000006.1"/>
</dbReference>
<keyword evidence="5" id="KW-0584">Phenylalanine biosynthesis</keyword>
<evidence type="ECO:0000259" key="8">
    <source>
        <dbReference type="PROSITE" id="PS51171"/>
    </source>
</evidence>
<dbReference type="PANTHER" id="PTHR21022:SF19">
    <property type="entry name" value="PREPHENATE DEHYDRATASE-RELATED"/>
    <property type="match status" value="1"/>
</dbReference>
<protein>
    <recommendedName>
        <fullName evidence="2">prephenate dehydratase</fullName>
        <ecNumber evidence="2">4.2.1.51</ecNumber>
    </recommendedName>
</protein>
<dbReference type="GO" id="GO:0005737">
    <property type="term" value="C:cytoplasm"/>
    <property type="evidence" value="ECO:0007669"/>
    <property type="project" value="TreeGrafter"/>
</dbReference>
<keyword evidence="10" id="KW-1185">Reference proteome</keyword>
<proteinExistence type="predicted"/>
<keyword evidence="3" id="KW-0028">Amino-acid biosynthesis</keyword>
<dbReference type="Gene3D" id="3.40.190.10">
    <property type="entry name" value="Periplasmic binding protein-like II"/>
    <property type="match status" value="2"/>
</dbReference>
<dbReference type="STRING" id="1437606.BBOH_1043"/>
<dbReference type="UniPathway" id="UPA00121">
    <property type="reaction ID" value="UER00345"/>
</dbReference>
<dbReference type="EMBL" id="JGYP01000002">
    <property type="protein sequence ID" value="KFI45545.1"/>
    <property type="molecule type" value="Genomic_DNA"/>
</dbReference>
<evidence type="ECO:0000313" key="9">
    <source>
        <dbReference type="EMBL" id="KFI45545.1"/>
    </source>
</evidence>
<dbReference type="PANTHER" id="PTHR21022">
    <property type="entry name" value="PREPHENATE DEHYDRATASE P PROTEIN"/>
    <property type="match status" value="1"/>
</dbReference>
<dbReference type="PROSITE" id="PS51171">
    <property type="entry name" value="PREPHENATE_DEHYDR_3"/>
    <property type="match status" value="1"/>
</dbReference>
<dbReference type="SUPFAM" id="SSF55021">
    <property type="entry name" value="ACT-like"/>
    <property type="match status" value="1"/>
</dbReference>
<dbReference type="OrthoDB" id="9802281at2"/>
<dbReference type="eggNOG" id="COG0077">
    <property type="taxonomic scope" value="Bacteria"/>
</dbReference>
<dbReference type="CDD" id="cd04905">
    <property type="entry name" value="ACT_CM-PDT"/>
    <property type="match status" value="1"/>
</dbReference>
<accession>A0A086ZG95</accession>
<keyword evidence="6 9" id="KW-0456">Lyase</keyword>
<dbReference type="GO" id="GO:0004664">
    <property type="term" value="F:prephenate dehydratase activity"/>
    <property type="evidence" value="ECO:0007669"/>
    <property type="project" value="UniProtKB-EC"/>
</dbReference>
<gene>
    <name evidence="9" type="ORF">BBOH_1043</name>
</gene>
<evidence type="ECO:0000256" key="2">
    <source>
        <dbReference type="ARBA" id="ARBA00013147"/>
    </source>
</evidence>
<dbReference type="InterPro" id="IPR001086">
    <property type="entry name" value="Preph_deHydtase"/>
</dbReference>
<dbReference type="GO" id="GO:0009094">
    <property type="term" value="P:L-phenylalanine biosynthetic process"/>
    <property type="evidence" value="ECO:0007669"/>
    <property type="project" value="UniProtKB-UniPathway"/>
</dbReference>
<dbReference type="AlphaFoldDB" id="A0A086ZG95"/>